<dbReference type="RefSeq" id="WP_040095524.1">
    <property type="nucleotide sequence ID" value="NZ_JWJD01000001.1"/>
</dbReference>
<feature type="chain" id="PRO_5002147990" description="Periplasmic heavy metal sensor" evidence="1">
    <location>
        <begin position="22"/>
        <end position="152"/>
    </location>
</feature>
<sequence>MKTRVFLVLLCASLFATSGFAAEKGYDATKKADKSAAMMEKCKEMGEKHEAMQKKMAERDARLQERVEAMNAATGEEKVEAIAVVINELIEQRRAMHDMMTKMGPEMMRHMMEHMHPEITDEMMDKCPMMKMMKDKTKSTKENRTKGHADKH</sequence>
<organism evidence="2 3">
    <name type="scientific">Geoalkalibacter ferrihydriticus DSM 17813</name>
    <dbReference type="NCBI Taxonomy" id="1121915"/>
    <lineage>
        <taxon>Bacteria</taxon>
        <taxon>Pseudomonadati</taxon>
        <taxon>Thermodesulfobacteriota</taxon>
        <taxon>Desulfuromonadia</taxon>
        <taxon>Desulfuromonadales</taxon>
        <taxon>Geoalkalibacteraceae</taxon>
        <taxon>Geoalkalibacter</taxon>
    </lineage>
</organism>
<evidence type="ECO:0000256" key="1">
    <source>
        <dbReference type="SAM" id="SignalP"/>
    </source>
</evidence>
<gene>
    <name evidence="2" type="ORF">GFER_01785</name>
</gene>
<protein>
    <recommendedName>
        <fullName evidence="4">Periplasmic heavy metal sensor</fullName>
    </recommendedName>
</protein>
<proteinExistence type="predicted"/>
<evidence type="ECO:0000313" key="3">
    <source>
        <dbReference type="Proteomes" id="UP000035068"/>
    </source>
</evidence>
<reference evidence="2 3" key="1">
    <citation type="submission" date="2014-12" db="EMBL/GenBank/DDBJ databases">
        <title>Genomes of Geoalkalibacter ferrihydriticus and Geoalkalibacter subterraneus, two haloalkaliphilic metal-reducing members of the Geobacteraceae.</title>
        <authorList>
            <person name="Badalamenti J.P."/>
            <person name="Torres C.I."/>
            <person name="Krajmalnik-Brown R."/>
            <person name="Bond D.R."/>
        </authorList>
    </citation>
    <scope>NUCLEOTIDE SEQUENCE [LARGE SCALE GENOMIC DNA]</scope>
    <source>
        <strain evidence="2 3">DSM 17813</strain>
    </source>
</reference>
<accession>A0A0C2EFS4</accession>
<keyword evidence="1" id="KW-0732">Signal</keyword>
<dbReference type="AlphaFoldDB" id="A0A0C2EFS4"/>
<keyword evidence="3" id="KW-1185">Reference proteome</keyword>
<feature type="signal peptide" evidence="1">
    <location>
        <begin position="1"/>
        <end position="21"/>
    </location>
</feature>
<comment type="caution">
    <text evidence="2">The sequence shown here is derived from an EMBL/GenBank/DDBJ whole genome shotgun (WGS) entry which is preliminary data.</text>
</comment>
<evidence type="ECO:0008006" key="4">
    <source>
        <dbReference type="Google" id="ProtNLM"/>
    </source>
</evidence>
<dbReference type="Proteomes" id="UP000035068">
    <property type="component" value="Unassembled WGS sequence"/>
</dbReference>
<dbReference type="EMBL" id="JWJD01000001">
    <property type="protein sequence ID" value="KIH77478.1"/>
    <property type="molecule type" value="Genomic_DNA"/>
</dbReference>
<evidence type="ECO:0000313" key="2">
    <source>
        <dbReference type="EMBL" id="KIH77478.1"/>
    </source>
</evidence>
<name>A0A0C2EFS4_9BACT</name>